<feature type="region of interest" description="Disordered" evidence="10">
    <location>
        <begin position="345"/>
        <end position="372"/>
    </location>
</feature>
<evidence type="ECO:0000256" key="3">
    <source>
        <dbReference type="ARBA" id="ARBA00022448"/>
    </source>
</evidence>
<feature type="compositionally biased region" description="Low complexity" evidence="10">
    <location>
        <begin position="351"/>
        <end position="372"/>
    </location>
</feature>
<keyword evidence="4" id="KW-1003">Cell membrane</keyword>
<proteinExistence type="inferred from homology"/>
<dbReference type="InterPro" id="IPR003439">
    <property type="entry name" value="ABC_transporter-like_ATP-bd"/>
</dbReference>
<evidence type="ECO:0000256" key="6">
    <source>
        <dbReference type="ARBA" id="ARBA00022741"/>
    </source>
</evidence>
<evidence type="ECO:0000256" key="10">
    <source>
        <dbReference type="SAM" id="MobiDB-lite"/>
    </source>
</evidence>
<dbReference type="Proteomes" id="UP001595765">
    <property type="component" value="Unassembled WGS sequence"/>
</dbReference>
<evidence type="ECO:0000256" key="7">
    <source>
        <dbReference type="ARBA" id="ARBA00022840"/>
    </source>
</evidence>
<reference evidence="13" key="1">
    <citation type="journal article" date="2019" name="Int. J. Syst. Evol. Microbiol.">
        <title>The Global Catalogue of Microorganisms (GCM) 10K type strain sequencing project: providing services to taxonomists for standard genome sequencing and annotation.</title>
        <authorList>
            <consortium name="The Broad Institute Genomics Platform"/>
            <consortium name="The Broad Institute Genome Sequencing Center for Infectious Disease"/>
            <person name="Wu L."/>
            <person name="Ma J."/>
        </authorList>
    </citation>
    <scope>NUCLEOTIDE SEQUENCE [LARGE SCALE GENOMIC DNA]</scope>
    <source>
        <strain evidence="13">CGMCC 4.7237</strain>
    </source>
</reference>
<dbReference type="PROSITE" id="PS50893">
    <property type="entry name" value="ABC_TRANSPORTER_2"/>
    <property type="match status" value="2"/>
</dbReference>
<gene>
    <name evidence="12" type="ORF">ACFO3J_00885</name>
</gene>
<dbReference type="InterPro" id="IPR003593">
    <property type="entry name" value="AAA+_ATPase"/>
</dbReference>
<evidence type="ECO:0000256" key="5">
    <source>
        <dbReference type="ARBA" id="ARBA00022519"/>
    </source>
</evidence>
<feature type="domain" description="ABC transporter" evidence="11">
    <location>
        <begin position="31"/>
        <end position="280"/>
    </location>
</feature>
<feature type="region of interest" description="Disordered" evidence="10">
    <location>
        <begin position="684"/>
        <end position="709"/>
    </location>
</feature>
<dbReference type="NCBIfam" id="NF008453">
    <property type="entry name" value="PRK11308.1"/>
    <property type="match status" value="2"/>
</dbReference>
<dbReference type="NCBIfam" id="NF007739">
    <property type="entry name" value="PRK10419.1"/>
    <property type="match status" value="2"/>
</dbReference>
<dbReference type="Pfam" id="PF08352">
    <property type="entry name" value="oligo_HPY"/>
    <property type="match status" value="2"/>
</dbReference>
<comment type="similarity">
    <text evidence="2">Belongs to the ABC transporter superfamily.</text>
</comment>
<dbReference type="Pfam" id="PF00005">
    <property type="entry name" value="ABC_tran"/>
    <property type="match status" value="2"/>
</dbReference>
<evidence type="ECO:0000259" key="11">
    <source>
        <dbReference type="PROSITE" id="PS50893"/>
    </source>
</evidence>
<keyword evidence="6" id="KW-0547">Nucleotide-binding</keyword>
<keyword evidence="7 12" id="KW-0067">ATP-binding</keyword>
<keyword evidence="13" id="KW-1185">Reference proteome</keyword>
<protein>
    <submittedName>
        <fullName evidence="12">Dipeptide ABC transporter ATP-binding protein</fullName>
    </submittedName>
</protein>
<dbReference type="EMBL" id="JBHSBB010000001">
    <property type="protein sequence ID" value="MFC4030020.1"/>
    <property type="molecule type" value="Genomic_DNA"/>
</dbReference>
<sequence>MSRPTGNTGGLGTAGPDATASTAPGLQVTGLDVTGLSVAYDTPDGPAQVLHDISFSVAPGEIFGLVGESGCGKSTLAYALAHHLAPGGRVLGGSVRVGGTEVLGLDARALRRWRSTALAFVHQDAAGSLDPTMRIGAQLDEILRQRGLTRAQASARTVELLRQVRLPDPQALVRRYPHQLSGGQQQRVGIAAALAVQPQLLVLDEPTTGLDASVEHEVLSLLAELRGELRAAVVFVSHDLGLVGRLCDRVGVLYAGRLVETGDVRPVLDDPAHPYTSALLAAVPRLGVTRADRPLRPIPGRLPRLGAAEPGCSFAPRCPRAADDCRAAEPVLDPEAVPGRLVRCLRPGPGPESATAGAPPGAASSGGLSAAPGERPVLLEVRDLVRSYGRTVAVDQVSLTVRQGEVLGLVGESGSGKTTLARAVAGLGPAGSGELLLHGRALAPTVGRRSPQDLRRVQMVFQNPNATLNPRHTVRTALTRALTTLAGPEGPGSLDRLAERTRIDADLLDRRPDQLSGGQKQRVAIARSFAGSPELVVCDEPVSSLDASVQASVVELLAQQRDRTGTSYLFISHDLAVVGYLADRVAVMYRGQVVENGPAADVLRGPSHPYTAVLVAAASRVPGPADSASAPPGPAPEADGCRFADRCPSRIGGLCAETAPPERTVGAGHVVRCHLDVTDLPVWRPRTEAGSGAGTEARAAPAAAPRPGP</sequence>
<dbReference type="InterPro" id="IPR027417">
    <property type="entry name" value="P-loop_NTPase"/>
</dbReference>
<dbReference type="InterPro" id="IPR013563">
    <property type="entry name" value="Oligopep_ABC_C"/>
</dbReference>
<dbReference type="InterPro" id="IPR017871">
    <property type="entry name" value="ABC_transporter-like_CS"/>
</dbReference>
<keyword evidence="5" id="KW-0997">Cell inner membrane</keyword>
<evidence type="ECO:0000313" key="13">
    <source>
        <dbReference type="Proteomes" id="UP001595765"/>
    </source>
</evidence>
<evidence type="ECO:0000256" key="2">
    <source>
        <dbReference type="ARBA" id="ARBA00005417"/>
    </source>
</evidence>
<evidence type="ECO:0000313" key="12">
    <source>
        <dbReference type="EMBL" id="MFC4030020.1"/>
    </source>
</evidence>
<feature type="domain" description="ABC transporter" evidence="11">
    <location>
        <begin position="379"/>
        <end position="615"/>
    </location>
</feature>
<accession>A0ABV8HD79</accession>
<evidence type="ECO:0000256" key="1">
    <source>
        <dbReference type="ARBA" id="ARBA00004202"/>
    </source>
</evidence>
<keyword evidence="3" id="KW-0813">Transport</keyword>
<dbReference type="SUPFAM" id="SSF52540">
    <property type="entry name" value="P-loop containing nucleoside triphosphate hydrolases"/>
    <property type="match status" value="2"/>
</dbReference>
<organism evidence="12 13">
    <name type="scientific">Streptomyces polygonati</name>
    <dbReference type="NCBI Taxonomy" id="1617087"/>
    <lineage>
        <taxon>Bacteria</taxon>
        <taxon>Bacillati</taxon>
        <taxon>Actinomycetota</taxon>
        <taxon>Actinomycetes</taxon>
        <taxon>Kitasatosporales</taxon>
        <taxon>Streptomycetaceae</taxon>
        <taxon>Streptomyces</taxon>
    </lineage>
</organism>
<name>A0ABV8HD79_9ACTN</name>
<evidence type="ECO:0000256" key="8">
    <source>
        <dbReference type="ARBA" id="ARBA00022967"/>
    </source>
</evidence>
<dbReference type="SMART" id="SM00382">
    <property type="entry name" value="AAA"/>
    <property type="match status" value="2"/>
</dbReference>
<keyword evidence="9" id="KW-0472">Membrane</keyword>
<dbReference type="Gene3D" id="3.40.50.300">
    <property type="entry name" value="P-loop containing nucleotide triphosphate hydrolases"/>
    <property type="match status" value="2"/>
</dbReference>
<comment type="subcellular location">
    <subcellularLocation>
        <location evidence="1">Cell membrane</location>
        <topology evidence="1">Peripheral membrane protein</topology>
    </subcellularLocation>
</comment>
<dbReference type="RefSeq" id="WP_386424821.1">
    <property type="nucleotide sequence ID" value="NZ_JBHSBB010000001.1"/>
</dbReference>
<comment type="caution">
    <text evidence="12">The sequence shown here is derived from an EMBL/GenBank/DDBJ whole genome shotgun (WGS) entry which is preliminary data.</text>
</comment>
<evidence type="ECO:0000256" key="4">
    <source>
        <dbReference type="ARBA" id="ARBA00022475"/>
    </source>
</evidence>
<dbReference type="PANTHER" id="PTHR43297:SF14">
    <property type="entry name" value="ATPASE AAA-TYPE CORE DOMAIN-CONTAINING PROTEIN"/>
    <property type="match status" value="1"/>
</dbReference>
<feature type="region of interest" description="Disordered" evidence="10">
    <location>
        <begin position="1"/>
        <end position="23"/>
    </location>
</feature>
<dbReference type="InterPro" id="IPR050388">
    <property type="entry name" value="ABC_Ni/Peptide_Import"/>
</dbReference>
<dbReference type="CDD" id="cd03257">
    <property type="entry name" value="ABC_NikE_OppD_transporters"/>
    <property type="match status" value="2"/>
</dbReference>
<keyword evidence="8" id="KW-1278">Translocase</keyword>
<dbReference type="PROSITE" id="PS00211">
    <property type="entry name" value="ABC_TRANSPORTER_1"/>
    <property type="match status" value="2"/>
</dbReference>
<dbReference type="PANTHER" id="PTHR43297">
    <property type="entry name" value="OLIGOPEPTIDE TRANSPORT ATP-BINDING PROTEIN APPD"/>
    <property type="match status" value="1"/>
</dbReference>
<dbReference type="NCBIfam" id="TIGR01727">
    <property type="entry name" value="oligo_HPY"/>
    <property type="match status" value="2"/>
</dbReference>
<dbReference type="GO" id="GO:0005524">
    <property type="term" value="F:ATP binding"/>
    <property type="evidence" value="ECO:0007669"/>
    <property type="project" value="UniProtKB-KW"/>
</dbReference>
<evidence type="ECO:0000256" key="9">
    <source>
        <dbReference type="ARBA" id="ARBA00023136"/>
    </source>
</evidence>